<sequence>MSGYKTAALMLFIMATTVATYSEIPATSEEGNEMTSWPADLKEKTEPGAYWGRNLVIYNMLKQLQSDDERYDNEDDPNIDQKWSQLPDLKDPDEKKWVTALSTNTGKSTKSPNPRPQPKWKSKKGRGSPMLCYFKLCSFRSSA</sequence>
<dbReference type="EMBL" id="CAKOGL010000016">
    <property type="protein sequence ID" value="CAH2096564.1"/>
    <property type="molecule type" value="Genomic_DNA"/>
</dbReference>
<proteinExistence type="predicted"/>
<evidence type="ECO:0000256" key="1">
    <source>
        <dbReference type="SAM" id="MobiDB-lite"/>
    </source>
</evidence>
<comment type="caution">
    <text evidence="3">The sequence shown here is derived from an EMBL/GenBank/DDBJ whole genome shotgun (WGS) entry which is preliminary data.</text>
</comment>
<gene>
    <name evidence="3" type="ORF">EEDITHA_LOCUS11885</name>
</gene>
<feature type="compositionally biased region" description="Acidic residues" evidence="1">
    <location>
        <begin position="69"/>
        <end position="78"/>
    </location>
</feature>
<feature type="chain" id="PRO_5043572159" description="Secreted protein" evidence="2">
    <location>
        <begin position="23"/>
        <end position="143"/>
    </location>
</feature>
<accession>A0AAU9UFP6</accession>
<evidence type="ECO:0000256" key="2">
    <source>
        <dbReference type="SAM" id="SignalP"/>
    </source>
</evidence>
<protein>
    <recommendedName>
        <fullName evidence="5">Secreted protein</fullName>
    </recommendedName>
</protein>
<dbReference type="AlphaFoldDB" id="A0AAU9UFP6"/>
<feature type="compositionally biased region" description="Polar residues" evidence="1">
    <location>
        <begin position="100"/>
        <end position="112"/>
    </location>
</feature>
<feature type="compositionally biased region" description="Basic and acidic residues" evidence="1">
    <location>
        <begin position="88"/>
        <end position="97"/>
    </location>
</feature>
<organism evidence="3 4">
    <name type="scientific">Euphydryas editha</name>
    <name type="common">Edith's checkerspot</name>
    <dbReference type="NCBI Taxonomy" id="104508"/>
    <lineage>
        <taxon>Eukaryota</taxon>
        <taxon>Metazoa</taxon>
        <taxon>Ecdysozoa</taxon>
        <taxon>Arthropoda</taxon>
        <taxon>Hexapoda</taxon>
        <taxon>Insecta</taxon>
        <taxon>Pterygota</taxon>
        <taxon>Neoptera</taxon>
        <taxon>Endopterygota</taxon>
        <taxon>Lepidoptera</taxon>
        <taxon>Glossata</taxon>
        <taxon>Ditrysia</taxon>
        <taxon>Papilionoidea</taxon>
        <taxon>Nymphalidae</taxon>
        <taxon>Nymphalinae</taxon>
        <taxon>Euphydryas</taxon>
    </lineage>
</organism>
<feature type="region of interest" description="Disordered" evidence="1">
    <location>
        <begin position="68"/>
        <end position="128"/>
    </location>
</feature>
<name>A0AAU9UFP6_EUPED</name>
<evidence type="ECO:0000313" key="3">
    <source>
        <dbReference type="EMBL" id="CAH2096564.1"/>
    </source>
</evidence>
<keyword evidence="4" id="KW-1185">Reference proteome</keyword>
<dbReference type="Proteomes" id="UP001153954">
    <property type="component" value="Unassembled WGS sequence"/>
</dbReference>
<reference evidence="3" key="1">
    <citation type="submission" date="2022-03" db="EMBL/GenBank/DDBJ databases">
        <authorList>
            <person name="Tunstrom K."/>
        </authorList>
    </citation>
    <scope>NUCLEOTIDE SEQUENCE</scope>
</reference>
<keyword evidence="2" id="KW-0732">Signal</keyword>
<feature type="signal peptide" evidence="2">
    <location>
        <begin position="1"/>
        <end position="22"/>
    </location>
</feature>
<evidence type="ECO:0000313" key="4">
    <source>
        <dbReference type="Proteomes" id="UP001153954"/>
    </source>
</evidence>
<evidence type="ECO:0008006" key="5">
    <source>
        <dbReference type="Google" id="ProtNLM"/>
    </source>
</evidence>